<evidence type="ECO:0000256" key="1">
    <source>
        <dbReference type="ARBA" id="ARBA00010641"/>
    </source>
</evidence>
<dbReference type="InterPro" id="IPR013324">
    <property type="entry name" value="RNA_pol_sigma_r3/r4-like"/>
</dbReference>
<evidence type="ECO:0000313" key="8">
    <source>
        <dbReference type="EMBL" id="NWF44279.1"/>
    </source>
</evidence>
<feature type="compositionally biased region" description="Acidic residues" evidence="5">
    <location>
        <begin position="116"/>
        <end position="130"/>
    </location>
</feature>
<proteinExistence type="inferred from homology"/>
<dbReference type="InterPro" id="IPR013249">
    <property type="entry name" value="RNA_pol_sigma70_r4_t2"/>
</dbReference>
<comment type="similarity">
    <text evidence="1">Belongs to the sigma-70 factor family. ECF subfamily.</text>
</comment>
<dbReference type="Pfam" id="PF04542">
    <property type="entry name" value="Sigma70_r2"/>
    <property type="match status" value="1"/>
</dbReference>
<comment type="caution">
    <text evidence="8">The sequence shown here is derived from an EMBL/GenBank/DDBJ whole genome shotgun (WGS) entry which is preliminary data.</text>
</comment>
<dbReference type="SUPFAM" id="SSF88946">
    <property type="entry name" value="Sigma2 domain of RNA polymerase sigma factors"/>
    <property type="match status" value="1"/>
</dbReference>
<dbReference type="CDD" id="cd06171">
    <property type="entry name" value="Sigma70_r4"/>
    <property type="match status" value="1"/>
</dbReference>
<feature type="domain" description="RNA polymerase sigma factor 70 region 4 type 2" evidence="7">
    <location>
        <begin position="144"/>
        <end position="194"/>
    </location>
</feature>
<dbReference type="Pfam" id="PF08281">
    <property type="entry name" value="Sigma70_r4_2"/>
    <property type="match status" value="1"/>
</dbReference>
<dbReference type="Gene3D" id="1.10.1740.10">
    <property type="match status" value="1"/>
</dbReference>
<feature type="domain" description="RNA polymerase sigma-70 region 2" evidence="6">
    <location>
        <begin position="43"/>
        <end position="113"/>
    </location>
</feature>
<evidence type="ECO:0000313" key="9">
    <source>
        <dbReference type="Proteomes" id="UP000545507"/>
    </source>
</evidence>
<protein>
    <submittedName>
        <fullName evidence="8">RNA polymerase sigma factor</fullName>
    </submittedName>
</protein>
<name>A0A7Y8KVP1_9BURK</name>
<keyword evidence="9" id="KW-1185">Reference proteome</keyword>
<organism evidence="8 9">
    <name type="scientific">Hydrogenophaga aromaticivorans</name>
    <dbReference type="NCBI Taxonomy" id="2610898"/>
    <lineage>
        <taxon>Bacteria</taxon>
        <taxon>Pseudomonadati</taxon>
        <taxon>Pseudomonadota</taxon>
        <taxon>Betaproteobacteria</taxon>
        <taxon>Burkholderiales</taxon>
        <taxon>Comamonadaceae</taxon>
        <taxon>Hydrogenophaga</taxon>
    </lineage>
</organism>
<dbReference type="InterPro" id="IPR007627">
    <property type="entry name" value="RNA_pol_sigma70_r2"/>
</dbReference>
<dbReference type="InterPro" id="IPR036388">
    <property type="entry name" value="WH-like_DNA-bd_sf"/>
</dbReference>
<dbReference type="InterPro" id="IPR014284">
    <property type="entry name" value="RNA_pol_sigma-70_dom"/>
</dbReference>
<dbReference type="PANTHER" id="PTHR43133">
    <property type="entry name" value="RNA POLYMERASE ECF-TYPE SIGMA FACTO"/>
    <property type="match status" value="1"/>
</dbReference>
<evidence type="ECO:0000259" key="7">
    <source>
        <dbReference type="Pfam" id="PF08281"/>
    </source>
</evidence>
<dbReference type="RefSeq" id="WP_177133302.1">
    <property type="nucleotide sequence ID" value="NZ_VYGV01000004.1"/>
</dbReference>
<dbReference type="GO" id="GO:0016987">
    <property type="term" value="F:sigma factor activity"/>
    <property type="evidence" value="ECO:0007669"/>
    <property type="project" value="UniProtKB-KW"/>
</dbReference>
<dbReference type="NCBIfam" id="TIGR02937">
    <property type="entry name" value="sigma70-ECF"/>
    <property type="match status" value="1"/>
</dbReference>
<gene>
    <name evidence="8" type="ORF">F3K02_03280</name>
</gene>
<reference evidence="8 9" key="1">
    <citation type="submission" date="2019-09" db="EMBL/GenBank/DDBJ databases">
        <title>Hydrogenophaga aromatica sp. nov., isolated from a para-xylene-degrading enrichment culture.</title>
        <authorList>
            <person name="Tancsics A."/>
            <person name="Banerjee S."/>
        </authorList>
    </citation>
    <scope>NUCLEOTIDE SEQUENCE [LARGE SCALE GENOMIC DNA]</scope>
    <source>
        <strain evidence="8 9">D2P1</strain>
    </source>
</reference>
<dbReference type="Proteomes" id="UP000545507">
    <property type="component" value="Unassembled WGS sequence"/>
</dbReference>
<sequence>MESNTDPQMEVVAEPLLSIDSMAAVPALMARIKNREQAAMAELYMLCHAKVFRHVAYLIRDDQAARDITQDVFLRIWRYASAYDPAKSSNAMAWINQVARNQVLTELARRKRRQEDSDEIPEDMPDEGNESEQMARMTARSPAFAAAMGSLSPSSRRVITMRFFADQSLAEIASELNVPLGTVKTWLHRGLARMKTALEAGNLESMKP</sequence>
<dbReference type="EMBL" id="VYGV01000004">
    <property type="protein sequence ID" value="NWF44279.1"/>
    <property type="molecule type" value="Genomic_DNA"/>
</dbReference>
<keyword evidence="3" id="KW-0731">Sigma factor</keyword>
<evidence type="ECO:0000256" key="2">
    <source>
        <dbReference type="ARBA" id="ARBA00023015"/>
    </source>
</evidence>
<dbReference type="SUPFAM" id="SSF88659">
    <property type="entry name" value="Sigma3 and sigma4 domains of RNA polymerase sigma factors"/>
    <property type="match status" value="1"/>
</dbReference>
<dbReference type="PANTHER" id="PTHR43133:SF62">
    <property type="entry name" value="RNA POLYMERASE SIGMA FACTOR SIGZ"/>
    <property type="match status" value="1"/>
</dbReference>
<dbReference type="Gene3D" id="1.10.10.10">
    <property type="entry name" value="Winged helix-like DNA-binding domain superfamily/Winged helix DNA-binding domain"/>
    <property type="match status" value="1"/>
</dbReference>
<evidence type="ECO:0000256" key="5">
    <source>
        <dbReference type="SAM" id="MobiDB-lite"/>
    </source>
</evidence>
<dbReference type="GO" id="GO:0003677">
    <property type="term" value="F:DNA binding"/>
    <property type="evidence" value="ECO:0007669"/>
    <property type="project" value="InterPro"/>
</dbReference>
<accession>A0A7Y8KVP1</accession>
<evidence type="ECO:0000256" key="4">
    <source>
        <dbReference type="ARBA" id="ARBA00023163"/>
    </source>
</evidence>
<keyword evidence="2" id="KW-0805">Transcription regulation</keyword>
<dbReference type="AlphaFoldDB" id="A0A7Y8KVP1"/>
<feature type="region of interest" description="Disordered" evidence="5">
    <location>
        <begin position="109"/>
        <end position="135"/>
    </location>
</feature>
<evidence type="ECO:0000259" key="6">
    <source>
        <dbReference type="Pfam" id="PF04542"/>
    </source>
</evidence>
<dbReference type="GO" id="GO:0006352">
    <property type="term" value="P:DNA-templated transcription initiation"/>
    <property type="evidence" value="ECO:0007669"/>
    <property type="project" value="InterPro"/>
</dbReference>
<dbReference type="InterPro" id="IPR013325">
    <property type="entry name" value="RNA_pol_sigma_r2"/>
</dbReference>
<evidence type="ECO:0000256" key="3">
    <source>
        <dbReference type="ARBA" id="ARBA00023082"/>
    </source>
</evidence>
<dbReference type="InterPro" id="IPR039425">
    <property type="entry name" value="RNA_pol_sigma-70-like"/>
</dbReference>
<keyword evidence="4" id="KW-0804">Transcription</keyword>